<accession>T2G922</accession>
<dbReference type="HOGENOM" id="CLU_045011_12_0_7"/>
<keyword evidence="3" id="KW-0479">Metal-binding</keyword>
<evidence type="ECO:0000256" key="1">
    <source>
        <dbReference type="ARBA" id="ARBA00001946"/>
    </source>
</evidence>
<dbReference type="SFLD" id="SFLDG01129">
    <property type="entry name" value="C1.5:_HAD__Beta-PGM__Phosphata"/>
    <property type="match status" value="1"/>
</dbReference>
<evidence type="ECO:0000313" key="11">
    <source>
        <dbReference type="Proteomes" id="UP000016587"/>
    </source>
</evidence>
<reference evidence="11" key="2">
    <citation type="submission" date="2013-07" db="EMBL/GenBank/DDBJ databases">
        <authorList>
            <person name="Morais-Silva F.O."/>
            <person name="Rezende A.M."/>
            <person name="Pimentel C."/>
            <person name="Resende D.M."/>
            <person name="Santos C.I."/>
            <person name="Clemente C."/>
            <person name="de Oliveira L.M."/>
            <person name="da Silva S.M."/>
            <person name="Costa D.A."/>
            <person name="Varela-Raposo A."/>
            <person name="Horacio E.C.A."/>
            <person name="Matos M."/>
            <person name="Flores O."/>
            <person name="Ruiz J.C."/>
            <person name="Rodrigues-Pousada C."/>
        </authorList>
    </citation>
    <scope>NUCLEOTIDE SEQUENCE [LARGE SCALE GENOMIC DNA]</scope>
    <source>
        <strain evidence="11">ATCC 19364 / DSM 1382 / NCIMB 9332 / VKM B-1759</strain>
    </source>
</reference>
<dbReference type="EMBL" id="CP006585">
    <property type="protein sequence ID" value="AGW12669.1"/>
    <property type="molecule type" value="Genomic_DNA"/>
</dbReference>
<evidence type="ECO:0000256" key="8">
    <source>
        <dbReference type="ARBA" id="ARBA00056573"/>
    </source>
</evidence>
<dbReference type="PANTHER" id="PTHR43434:SF19">
    <property type="entry name" value="PHOSPHONOACETALDEHYDE HYDROLASE"/>
    <property type="match status" value="1"/>
</dbReference>
<dbReference type="NCBIfam" id="TIGR01422">
    <property type="entry name" value="phosphonatase"/>
    <property type="match status" value="1"/>
</dbReference>
<keyword evidence="5" id="KW-0460">Magnesium</keyword>
<dbReference type="SFLD" id="SFLDS00003">
    <property type="entry name" value="Haloacid_Dehalogenase"/>
    <property type="match status" value="1"/>
</dbReference>
<dbReference type="STRING" id="1121448.DGI_0772"/>
<comment type="function">
    <text evidence="8">Involved in phosphonate degradation.</text>
</comment>
<evidence type="ECO:0000256" key="6">
    <source>
        <dbReference type="ARBA" id="ARBA00023270"/>
    </source>
</evidence>
<dbReference type="eggNOG" id="COG0637">
    <property type="taxonomic scope" value="Bacteria"/>
</dbReference>
<keyword evidence="4 10" id="KW-0378">Hydrolase</keyword>
<comment type="cofactor">
    <cofactor evidence="1">
        <name>Mg(2+)</name>
        <dbReference type="ChEBI" id="CHEBI:18420"/>
    </cofactor>
</comment>
<comment type="subunit">
    <text evidence="2">Homodimer.</text>
</comment>
<dbReference type="SFLD" id="SFLDG01135">
    <property type="entry name" value="C1.5.6:_HAD__Beta-PGM__Phospha"/>
    <property type="match status" value="1"/>
</dbReference>
<dbReference type="EC" id="3.11.1.1" evidence="9"/>
<dbReference type="PANTHER" id="PTHR43434">
    <property type="entry name" value="PHOSPHOGLYCOLATE PHOSPHATASE"/>
    <property type="match status" value="1"/>
</dbReference>
<keyword evidence="11" id="KW-1185">Reference proteome</keyword>
<dbReference type="OrthoDB" id="5504491at2"/>
<dbReference type="PATRIC" id="fig|1121448.10.peg.774"/>
<dbReference type="Gene3D" id="1.10.150.240">
    <property type="entry name" value="Putative phosphatase, domain 2"/>
    <property type="match status" value="1"/>
</dbReference>
<reference evidence="10 11" key="1">
    <citation type="journal article" date="2013" name="J. Bacteriol.">
        <title>Roles of HynAB and Ech, the only two hydrogenases found in the model sulfate reducer Desulfovibrio gigas.</title>
        <authorList>
            <person name="Morais-Silva F.O."/>
            <person name="Santos C.I."/>
            <person name="Rodrigues R."/>
            <person name="Pereira I.A."/>
            <person name="Rodrigues-Pousada C."/>
        </authorList>
    </citation>
    <scope>NUCLEOTIDE SEQUENCE [LARGE SCALE GENOMIC DNA]</scope>
    <source>
        <strain evidence="11">ATCC 19364 / DSM 1382 / NCIMB 9332 / VKM B-1759</strain>
    </source>
</reference>
<dbReference type="CDD" id="cd02586">
    <property type="entry name" value="HAD_PHN"/>
    <property type="match status" value="1"/>
</dbReference>
<dbReference type="GO" id="GO:0050194">
    <property type="term" value="F:phosphonoacetaldehyde hydrolase activity"/>
    <property type="evidence" value="ECO:0007669"/>
    <property type="project" value="UniProtKB-EC"/>
</dbReference>
<evidence type="ECO:0000256" key="2">
    <source>
        <dbReference type="ARBA" id="ARBA00011738"/>
    </source>
</evidence>
<proteinExistence type="inferred from homology"/>
<dbReference type="InterPro" id="IPR050155">
    <property type="entry name" value="HAD-like_hydrolase_sf"/>
</dbReference>
<evidence type="ECO:0000256" key="9">
    <source>
        <dbReference type="ARBA" id="ARBA00066472"/>
    </source>
</evidence>
<evidence type="ECO:0000256" key="3">
    <source>
        <dbReference type="ARBA" id="ARBA00022723"/>
    </source>
</evidence>
<sequence>MTLPVSRPYAGPLQAVVLDWAGTAVDYGCLGPVDVFVRAFAQHDIPVTVAEARVPMGLKKIDHVRAVLAMPAVAERVADIKGHPPTEADVLAIYHDTEAMMVAAIVDHAELIPGLLDAVAAFRAMGLKIGTSTGYTSSMMDVLVPLARRQGYTPDLVVCSTDVPAGRPSPFMCYKNALLLEVYPLEAMVKIGDTPSDVQEGLHAGMWTIALTRSGNELGLSKEDADALPPAELAARLADIEARFQAQGAHYVVQTIADCPAVLEDITRRLAAGERP</sequence>
<dbReference type="Gene3D" id="3.40.50.1000">
    <property type="entry name" value="HAD superfamily/HAD-like"/>
    <property type="match status" value="1"/>
</dbReference>
<dbReference type="InterPro" id="IPR036412">
    <property type="entry name" value="HAD-like_sf"/>
</dbReference>
<dbReference type="KEGG" id="dgg:DGI_0772"/>
<dbReference type="GO" id="GO:0006281">
    <property type="term" value="P:DNA repair"/>
    <property type="evidence" value="ECO:0007669"/>
    <property type="project" value="TreeGrafter"/>
</dbReference>
<dbReference type="AlphaFoldDB" id="T2G922"/>
<keyword evidence="6" id="KW-0704">Schiff base</keyword>
<dbReference type="SUPFAM" id="SSF56784">
    <property type="entry name" value="HAD-like"/>
    <property type="match status" value="1"/>
</dbReference>
<name>T2G922_MEGG1</name>
<evidence type="ECO:0000256" key="4">
    <source>
        <dbReference type="ARBA" id="ARBA00022801"/>
    </source>
</evidence>
<dbReference type="InterPro" id="IPR023214">
    <property type="entry name" value="HAD_sf"/>
</dbReference>
<organism evidence="10 11">
    <name type="scientific">Megalodesulfovibrio gigas (strain ATCC 19364 / DSM 1382 / NCIMB 9332 / VKM B-1759)</name>
    <name type="common">Desulfovibrio gigas</name>
    <dbReference type="NCBI Taxonomy" id="1121448"/>
    <lineage>
        <taxon>Bacteria</taxon>
        <taxon>Pseudomonadati</taxon>
        <taxon>Thermodesulfobacteriota</taxon>
        <taxon>Desulfovibrionia</taxon>
        <taxon>Desulfovibrionales</taxon>
        <taxon>Desulfovibrionaceae</taxon>
        <taxon>Megalodesulfovibrio</taxon>
    </lineage>
</organism>
<dbReference type="GO" id="GO:0019700">
    <property type="term" value="P:organic phosphonate catabolic process"/>
    <property type="evidence" value="ECO:0007669"/>
    <property type="project" value="InterPro"/>
</dbReference>
<evidence type="ECO:0000256" key="5">
    <source>
        <dbReference type="ARBA" id="ARBA00022842"/>
    </source>
</evidence>
<dbReference type="HAMAP" id="MF_01375">
    <property type="entry name" value="PhnX"/>
    <property type="match status" value="1"/>
</dbReference>
<dbReference type="GO" id="GO:0005829">
    <property type="term" value="C:cytosol"/>
    <property type="evidence" value="ECO:0007669"/>
    <property type="project" value="TreeGrafter"/>
</dbReference>
<dbReference type="RefSeq" id="WP_021759355.1">
    <property type="nucleotide sequence ID" value="NC_022444.1"/>
</dbReference>
<dbReference type="InterPro" id="IPR023198">
    <property type="entry name" value="PGP-like_dom2"/>
</dbReference>
<dbReference type="InterPro" id="IPR006323">
    <property type="entry name" value="Phosphonoacetald_hydro"/>
</dbReference>
<dbReference type="GO" id="GO:0008967">
    <property type="term" value="F:phosphoglycolate phosphatase activity"/>
    <property type="evidence" value="ECO:0007669"/>
    <property type="project" value="TreeGrafter"/>
</dbReference>
<gene>
    <name evidence="10" type="ORF">DGI_0772</name>
</gene>
<dbReference type="Proteomes" id="UP000016587">
    <property type="component" value="Chromosome"/>
</dbReference>
<protein>
    <recommendedName>
        <fullName evidence="9">phosphonoacetaldehyde hydrolase</fullName>
        <ecNumber evidence="9">3.11.1.1</ecNumber>
    </recommendedName>
</protein>
<evidence type="ECO:0000256" key="7">
    <source>
        <dbReference type="ARBA" id="ARBA00052005"/>
    </source>
</evidence>
<evidence type="ECO:0000313" key="10">
    <source>
        <dbReference type="EMBL" id="AGW12669.1"/>
    </source>
</evidence>
<dbReference type="FunFam" id="1.10.150.240:FF:000006">
    <property type="entry name" value="Phosphonoacetaldehyde hydrolase"/>
    <property type="match status" value="1"/>
</dbReference>
<dbReference type="Pfam" id="PF00702">
    <property type="entry name" value="Hydrolase"/>
    <property type="match status" value="1"/>
</dbReference>
<comment type="catalytic activity">
    <reaction evidence="7">
        <text>phosphonoacetaldehyde + H2O = acetaldehyde + phosphate + H(+)</text>
        <dbReference type="Rhea" id="RHEA:18905"/>
        <dbReference type="ChEBI" id="CHEBI:15343"/>
        <dbReference type="ChEBI" id="CHEBI:15377"/>
        <dbReference type="ChEBI" id="CHEBI:15378"/>
        <dbReference type="ChEBI" id="CHEBI:43474"/>
        <dbReference type="ChEBI" id="CHEBI:58383"/>
        <dbReference type="EC" id="3.11.1.1"/>
    </reaction>
</comment>
<dbReference type="GO" id="GO:0046872">
    <property type="term" value="F:metal ion binding"/>
    <property type="evidence" value="ECO:0007669"/>
    <property type="project" value="UniProtKB-KW"/>
</dbReference>